<protein>
    <recommendedName>
        <fullName evidence="3">SseB protein N-terminal domain-containing protein</fullName>
    </recommendedName>
</protein>
<dbReference type="RefSeq" id="WP_095577124.1">
    <property type="nucleotide sequence ID" value="NZ_CP023147.1"/>
</dbReference>
<proteinExistence type="predicted"/>
<organism evidence="1 2">
    <name type="scientific">Mycobacterium marseillense</name>
    <dbReference type="NCBI Taxonomy" id="701042"/>
    <lineage>
        <taxon>Bacteria</taxon>
        <taxon>Bacillati</taxon>
        <taxon>Actinomycetota</taxon>
        <taxon>Actinomycetes</taxon>
        <taxon>Mycobacteriales</taxon>
        <taxon>Mycobacteriaceae</taxon>
        <taxon>Mycobacterium</taxon>
        <taxon>Mycobacterium avium complex (MAC)</taxon>
    </lineage>
</organism>
<dbReference type="Proteomes" id="UP000216246">
    <property type="component" value="Chromosome"/>
</dbReference>
<sequence length="112" mass="12583">MGLFKSKRRPKLAAGEAKIYYSTPFGDTKDGKQKLFLLERDGVRYFPVFRSVESAKEFYERMNRAAYMLIEGDIKSAMDATASIDPTKSVGMMIEPLSEHPHEIMPDSDAGA</sequence>
<dbReference type="EMBL" id="CP023147">
    <property type="protein sequence ID" value="ASW90417.1"/>
    <property type="molecule type" value="Genomic_DNA"/>
</dbReference>
<accession>A0AAC9VV02</accession>
<evidence type="ECO:0000313" key="1">
    <source>
        <dbReference type="EMBL" id="ASW90417.1"/>
    </source>
</evidence>
<evidence type="ECO:0008006" key="3">
    <source>
        <dbReference type="Google" id="ProtNLM"/>
    </source>
</evidence>
<name>A0AAC9VV02_9MYCO</name>
<dbReference type="AlphaFoldDB" id="A0AAC9VV02"/>
<reference evidence="1 2" key="1">
    <citation type="submission" date="2017-08" db="EMBL/GenBank/DDBJ databases">
        <title>Phylogentic analysis of Mycobacterium avium complex whole genomes.</title>
        <authorList>
            <person name="Caverly L.J."/>
            <person name="Spilker T."/>
            <person name="LiPuma J."/>
        </authorList>
    </citation>
    <scope>NUCLEOTIDE SEQUENCE [LARGE SCALE GENOMIC DNA]</scope>
    <source>
        <strain evidence="1 2">FLAC0026</strain>
    </source>
</reference>
<dbReference type="KEGG" id="mmal:CKJ54_11435"/>
<gene>
    <name evidence="1" type="ORF">CKJ54_11435</name>
</gene>
<evidence type="ECO:0000313" key="2">
    <source>
        <dbReference type="Proteomes" id="UP000216246"/>
    </source>
</evidence>